<proteinExistence type="predicted"/>
<sequence length="176" mass="17924">MEVEVSSPRARRLRSVGRSSNIESGGVGGGSPGSSRAGTEYTSLRDMLAEGGGGAGEHHHGHGSHGGSGGGRAGSCWRDYEAFDASNIGIRNQLLKHAASAYLQSAVVVAAAGPGGGGGASEGGWGICCLDRLLWQYIGCGGGGRRGRGRGCVHDSTELCAAFVARVAAFFTRMWT</sequence>
<gene>
    <name evidence="2" type="ORF">BRADI_2g03090v3</name>
</gene>
<evidence type="ECO:0000313" key="4">
    <source>
        <dbReference type="Proteomes" id="UP000008810"/>
    </source>
</evidence>
<dbReference type="Proteomes" id="UP000008810">
    <property type="component" value="Chromosome 2"/>
</dbReference>
<keyword evidence="4" id="KW-1185">Reference proteome</keyword>
<evidence type="ECO:0000256" key="1">
    <source>
        <dbReference type="SAM" id="MobiDB-lite"/>
    </source>
</evidence>
<dbReference type="EnsemblPlants" id="KQK02688">
    <property type="protein sequence ID" value="KQK02688"/>
    <property type="gene ID" value="BRADI_2g03090v3"/>
</dbReference>
<dbReference type="InParanoid" id="A0A0Q3FTG7"/>
<dbReference type="ExpressionAtlas" id="A0A0Q3FTG7">
    <property type="expression patterns" value="baseline"/>
</dbReference>
<dbReference type="EMBL" id="CM000881">
    <property type="protein sequence ID" value="KQK02688.1"/>
    <property type="molecule type" value="Genomic_DNA"/>
</dbReference>
<dbReference type="Gramene" id="KQK02688">
    <property type="protein sequence ID" value="KQK02688"/>
    <property type="gene ID" value="BRADI_2g03090v3"/>
</dbReference>
<dbReference type="PANTHER" id="PTHR34569">
    <property type="entry name" value="EXPRESSED PROTEIN"/>
    <property type="match status" value="1"/>
</dbReference>
<evidence type="ECO:0000313" key="3">
    <source>
        <dbReference type="EnsemblPlants" id="KQK02688"/>
    </source>
</evidence>
<dbReference type="OrthoDB" id="1364464at2759"/>
<accession>A0A0Q3FTG7</accession>
<reference evidence="2" key="2">
    <citation type="submission" date="2017-06" db="EMBL/GenBank/DDBJ databases">
        <title>WGS assembly of Brachypodium distachyon.</title>
        <authorList>
            <consortium name="The International Brachypodium Initiative"/>
            <person name="Lucas S."/>
            <person name="Harmon-Smith M."/>
            <person name="Lail K."/>
            <person name="Tice H."/>
            <person name="Grimwood J."/>
            <person name="Bruce D."/>
            <person name="Barry K."/>
            <person name="Shu S."/>
            <person name="Lindquist E."/>
            <person name="Wang M."/>
            <person name="Pitluck S."/>
            <person name="Vogel J.P."/>
            <person name="Garvin D.F."/>
            <person name="Mockler T.C."/>
            <person name="Schmutz J."/>
            <person name="Rokhsar D."/>
            <person name="Bevan M.W."/>
        </authorList>
    </citation>
    <scope>NUCLEOTIDE SEQUENCE</scope>
    <source>
        <strain evidence="2">Bd21</strain>
    </source>
</reference>
<feature type="region of interest" description="Disordered" evidence="1">
    <location>
        <begin position="1"/>
        <end position="68"/>
    </location>
</feature>
<reference evidence="3" key="3">
    <citation type="submission" date="2018-08" db="UniProtKB">
        <authorList>
            <consortium name="EnsemblPlants"/>
        </authorList>
    </citation>
    <scope>IDENTIFICATION</scope>
    <source>
        <strain evidence="3">cv. Bd21</strain>
    </source>
</reference>
<name>A0A0Q3FTG7_BRADI</name>
<dbReference type="PANTHER" id="PTHR34569:SF22">
    <property type="match status" value="1"/>
</dbReference>
<reference evidence="2 3" key="1">
    <citation type="journal article" date="2010" name="Nature">
        <title>Genome sequencing and analysis of the model grass Brachypodium distachyon.</title>
        <authorList>
            <consortium name="International Brachypodium Initiative"/>
        </authorList>
    </citation>
    <scope>NUCLEOTIDE SEQUENCE [LARGE SCALE GENOMIC DNA]</scope>
    <source>
        <strain evidence="2 3">Bd21</strain>
    </source>
</reference>
<dbReference type="AlphaFoldDB" id="A0A0Q3FTG7"/>
<evidence type="ECO:0000313" key="2">
    <source>
        <dbReference type="EMBL" id="KQK02688.1"/>
    </source>
</evidence>
<protein>
    <submittedName>
        <fullName evidence="2 3">Uncharacterized protein</fullName>
    </submittedName>
</protein>
<organism evidence="2">
    <name type="scientific">Brachypodium distachyon</name>
    <name type="common">Purple false brome</name>
    <name type="synonym">Trachynia distachya</name>
    <dbReference type="NCBI Taxonomy" id="15368"/>
    <lineage>
        <taxon>Eukaryota</taxon>
        <taxon>Viridiplantae</taxon>
        <taxon>Streptophyta</taxon>
        <taxon>Embryophyta</taxon>
        <taxon>Tracheophyta</taxon>
        <taxon>Spermatophyta</taxon>
        <taxon>Magnoliopsida</taxon>
        <taxon>Liliopsida</taxon>
        <taxon>Poales</taxon>
        <taxon>Poaceae</taxon>
        <taxon>BOP clade</taxon>
        <taxon>Pooideae</taxon>
        <taxon>Stipodae</taxon>
        <taxon>Brachypodieae</taxon>
        <taxon>Brachypodium</taxon>
    </lineage>
</organism>